<name>A0A6M3KH80_9ZZZZ</name>
<proteinExistence type="inferred from homology"/>
<evidence type="ECO:0000256" key="1">
    <source>
        <dbReference type="ARBA" id="ARBA00009981"/>
    </source>
</evidence>
<dbReference type="EMBL" id="MT142448">
    <property type="protein sequence ID" value="QJA81140.1"/>
    <property type="molecule type" value="Genomic_DNA"/>
</dbReference>
<evidence type="ECO:0000313" key="2">
    <source>
        <dbReference type="EMBL" id="QJA81140.1"/>
    </source>
</evidence>
<dbReference type="Gene3D" id="3.40.1620.10">
    <property type="entry name" value="YefM-like domain"/>
    <property type="match status" value="1"/>
</dbReference>
<gene>
    <name evidence="2" type="ORF">MM415A00584_0027</name>
</gene>
<organism evidence="2">
    <name type="scientific">viral metagenome</name>
    <dbReference type="NCBI Taxonomy" id="1070528"/>
    <lineage>
        <taxon>unclassified sequences</taxon>
        <taxon>metagenomes</taxon>
        <taxon>organismal metagenomes</taxon>
    </lineage>
</organism>
<dbReference type="AlphaFoldDB" id="A0A6M3KH80"/>
<dbReference type="SUPFAM" id="SSF143120">
    <property type="entry name" value="YefM-like"/>
    <property type="match status" value="1"/>
</dbReference>
<sequence>MTTYNVREFRKNLSKSLDLCTQGEEILIKRNDIVYTLKKKIINTLNCVPEALNTYGCGCLREEGHNICRKHQRT</sequence>
<reference evidence="2" key="1">
    <citation type="submission" date="2020-03" db="EMBL/GenBank/DDBJ databases">
        <title>The deep terrestrial virosphere.</title>
        <authorList>
            <person name="Holmfeldt K."/>
            <person name="Nilsson E."/>
            <person name="Simone D."/>
            <person name="Lopez-Fernandez M."/>
            <person name="Wu X."/>
            <person name="de Brujin I."/>
            <person name="Lundin D."/>
            <person name="Andersson A."/>
            <person name="Bertilsson S."/>
            <person name="Dopson M."/>
        </authorList>
    </citation>
    <scope>NUCLEOTIDE SEQUENCE</scope>
    <source>
        <strain evidence="2">MM415A00584</strain>
    </source>
</reference>
<protein>
    <submittedName>
        <fullName evidence="2">Putative antitoxin family protein</fullName>
    </submittedName>
</protein>
<comment type="similarity">
    <text evidence="1">Belongs to the phD/YefM antitoxin family.</text>
</comment>
<accession>A0A6M3KH80</accession>
<dbReference type="InterPro" id="IPR036165">
    <property type="entry name" value="YefM-like_sf"/>
</dbReference>